<accession>A0A1H9NIM6</accession>
<evidence type="ECO:0000313" key="2">
    <source>
        <dbReference type="Proteomes" id="UP000199766"/>
    </source>
</evidence>
<gene>
    <name evidence="1" type="ORF">SAMN02982919_02232</name>
</gene>
<dbReference type="AlphaFoldDB" id="A0A1H9NIM6"/>
<reference evidence="1 2" key="1">
    <citation type="submission" date="2016-10" db="EMBL/GenBank/DDBJ databases">
        <authorList>
            <person name="de Groot N.N."/>
        </authorList>
    </citation>
    <scope>NUCLEOTIDE SEQUENCE [LARGE SCALE GENOMIC DNA]</scope>
    <source>
        <strain evidence="1 2">ATCC 35958</strain>
    </source>
</reference>
<evidence type="ECO:0000313" key="1">
    <source>
        <dbReference type="EMBL" id="SER35810.1"/>
    </source>
</evidence>
<organism evidence="1 2">
    <name type="scientific">Giesbergeria anulus</name>
    <dbReference type="NCBI Taxonomy" id="180197"/>
    <lineage>
        <taxon>Bacteria</taxon>
        <taxon>Pseudomonadati</taxon>
        <taxon>Pseudomonadota</taxon>
        <taxon>Betaproteobacteria</taxon>
        <taxon>Burkholderiales</taxon>
        <taxon>Comamonadaceae</taxon>
        <taxon>Giesbergeria</taxon>
    </lineage>
</organism>
<name>A0A1H9NIM6_9BURK</name>
<keyword evidence="2" id="KW-1185">Reference proteome</keyword>
<protein>
    <submittedName>
        <fullName evidence="1">Uncharacterized protein</fullName>
    </submittedName>
</protein>
<dbReference type="EMBL" id="FOGD01000007">
    <property type="protein sequence ID" value="SER35810.1"/>
    <property type="molecule type" value="Genomic_DNA"/>
</dbReference>
<dbReference type="Proteomes" id="UP000199766">
    <property type="component" value="Unassembled WGS sequence"/>
</dbReference>
<sequence length="112" mass="12212">MSVWFCSSCKKDYEAQRGADECCGSFNSSLEYFCVECNKQHASESEAKECCARATAPAVCPVCMSRAESHEDAIECCLHTHPALTKAGMNRILAGVKSGKSWSEAFFAIVNN</sequence>
<dbReference type="STRING" id="180197.SAMN02982919_02232"/>
<proteinExistence type="predicted"/>